<feature type="transmembrane region" description="Helical" evidence="1">
    <location>
        <begin position="100"/>
        <end position="122"/>
    </location>
</feature>
<dbReference type="Pfam" id="PF20152">
    <property type="entry name" value="DUF6534"/>
    <property type="match status" value="1"/>
</dbReference>
<sequence>MGLFVLELGFFIAATAEAFLHSAWSDHHTWLISTSTALGAASDAIVTGVLVCALRRSRTGIKRTDNVLEIVILYSMNTGLLTGIVNLLCLYGFIRPEVFTFLGIAIPGSRVYTVSLLAAYYIPSSLPLESRAYISSSPD</sequence>
<dbReference type="PANTHER" id="PTHR40465">
    <property type="entry name" value="CHROMOSOME 1, WHOLE GENOME SHOTGUN SEQUENCE"/>
    <property type="match status" value="1"/>
</dbReference>
<feature type="domain" description="DUF6534" evidence="3">
    <location>
        <begin position="40"/>
        <end position="119"/>
    </location>
</feature>
<dbReference type="AlphaFoldDB" id="A0A4Q9MNL4"/>
<feature type="chain" id="PRO_5020226546" description="DUF6534 domain-containing protein" evidence="2">
    <location>
        <begin position="19"/>
        <end position="139"/>
    </location>
</feature>
<protein>
    <recommendedName>
        <fullName evidence="3">DUF6534 domain-containing protein</fullName>
    </recommendedName>
</protein>
<reference evidence="4" key="1">
    <citation type="submission" date="2019-01" db="EMBL/GenBank/DDBJ databases">
        <title>Draft genome sequences of three monokaryotic isolates of the white-rot basidiomycete fungus Dichomitus squalens.</title>
        <authorList>
            <consortium name="DOE Joint Genome Institute"/>
            <person name="Lopez S.C."/>
            <person name="Andreopoulos B."/>
            <person name="Pangilinan J."/>
            <person name="Lipzen A."/>
            <person name="Riley R."/>
            <person name="Ahrendt S."/>
            <person name="Ng V."/>
            <person name="Barry K."/>
            <person name="Daum C."/>
            <person name="Grigoriev I.V."/>
            <person name="Hilden K.S."/>
            <person name="Makela M.R."/>
            <person name="de Vries R.P."/>
        </authorList>
    </citation>
    <scope>NUCLEOTIDE SEQUENCE [LARGE SCALE GENOMIC DNA]</scope>
    <source>
        <strain evidence="4">OM18370.1</strain>
    </source>
</reference>
<evidence type="ECO:0000259" key="3">
    <source>
        <dbReference type="Pfam" id="PF20152"/>
    </source>
</evidence>
<dbReference type="PANTHER" id="PTHR40465:SF1">
    <property type="entry name" value="DUF6534 DOMAIN-CONTAINING PROTEIN"/>
    <property type="match status" value="1"/>
</dbReference>
<keyword evidence="2" id="KW-0732">Signal</keyword>
<dbReference type="Proteomes" id="UP000292957">
    <property type="component" value="Unassembled WGS sequence"/>
</dbReference>
<evidence type="ECO:0000256" key="1">
    <source>
        <dbReference type="SAM" id="Phobius"/>
    </source>
</evidence>
<evidence type="ECO:0000256" key="2">
    <source>
        <dbReference type="SAM" id="SignalP"/>
    </source>
</evidence>
<evidence type="ECO:0000313" key="4">
    <source>
        <dbReference type="EMBL" id="TBU28717.1"/>
    </source>
</evidence>
<feature type="transmembrane region" description="Helical" evidence="1">
    <location>
        <begin position="66"/>
        <end position="94"/>
    </location>
</feature>
<keyword evidence="1" id="KW-0472">Membrane</keyword>
<feature type="signal peptide" evidence="2">
    <location>
        <begin position="1"/>
        <end position="18"/>
    </location>
</feature>
<gene>
    <name evidence="4" type="ORF">BD311DRAFT_313874</name>
</gene>
<dbReference type="InterPro" id="IPR045339">
    <property type="entry name" value="DUF6534"/>
</dbReference>
<feature type="transmembrane region" description="Helical" evidence="1">
    <location>
        <begin position="28"/>
        <end position="54"/>
    </location>
</feature>
<dbReference type="EMBL" id="ML143419">
    <property type="protein sequence ID" value="TBU28717.1"/>
    <property type="molecule type" value="Genomic_DNA"/>
</dbReference>
<keyword evidence="1" id="KW-0812">Transmembrane</keyword>
<accession>A0A4Q9MNL4</accession>
<keyword evidence="1" id="KW-1133">Transmembrane helix</keyword>
<dbReference type="OrthoDB" id="2758051at2759"/>
<name>A0A4Q9MNL4_9APHY</name>
<proteinExistence type="predicted"/>
<organism evidence="4">
    <name type="scientific">Dichomitus squalens</name>
    <dbReference type="NCBI Taxonomy" id="114155"/>
    <lineage>
        <taxon>Eukaryota</taxon>
        <taxon>Fungi</taxon>
        <taxon>Dikarya</taxon>
        <taxon>Basidiomycota</taxon>
        <taxon>Agaricomycotina</taxon>
        <taxon>Agaricomycetes</taxon>
        <taxon>Polyporales</taxon>
        <taxon>Polyporaceae</taxon>
        <taxon>Dichomitus</taxon>
    </lineage>
</organism>